<reference evidence="3" key="1">
    <citation type="submission" date="2013-03" db="EMBL/GenBank/DDBJ databases">
        <title>The Genome Sequence of Anopheles epiroticus epiroticus2.</title>
        <authorList>
            <consortium name="The Broad Institute Genomics Platform"/>
            <person name="Neafsey D.E."/>
            <person name="Howell P."/>
            <person name="Walker B."/>
            <person name="Young S.K."/>
            <person name="Zeng Q."/>
            <person name="Gargeya S."/>
            <person name="Fitzgerald M."/>
            <person name="Haas B."/>
            <person name="Abouelleil A."/>
            <person name="Allen A.W."/>
            <person name="Alvarado L."/>
            <person name="Arachchi H.M."/>
            <person name="Berlin A.M."/>
            <person name="Chapman S.B."/>
            <person name="Gainer-Dewar J."/>
            <person name="Goldberg J."/>
            <person name="Griggs A."/>
            <person name="Gujja S."/>
            <person name="Hansen M."/>
            <person name="Howarth C."/>
            <person name="Imamovic A."/>
            <person name="Ireland A."/>
            <person name="Larimer J."/>
            <person name="McCowan C."/>
            <person name="Murphy C."/>
            <person name="Pearson M."/>
            <person name="Poon T.W."/>
            <person name="Priest M."/>
            <person name="Roberts A."/>
            <person name="Saif S."/>
            <person name="Shea T."/>
            <person name="Sisk P."/>
            <person name="Sykes S."/>
            <person name="Wortman J."/>
            <person name="Nusbaum C."/>
            <person name="Birren B."/>
        </authorList>
    </citation>
    <scope>NUCLEOTIDE SEQUENCE [LARGE SCALE GENOMIC DNA]</scope>
    <source>
        <strain evidence="3">Epiroticus2</strain>
    </source>
</reference>
<evidence type="ECO:0000313" key="2">
    <source>
        <dbReference type="EnsemblMetazoa" id="AEPI000003-PA"/>
    </source>
</evidence>
<dbReference type="AlphaFoldDB" id="A0A182NZC3"/>
<evidence type="ECO:0000313" key="3">
    <source>
        <dbReference type="Proteomes" id="UP000075885"/>
    </source>
</evidence>
<reference evidence="2" key="2">
    <citation type="submission" date="2020-05" db="UniProtKB">
        <authorList>
            <consortium name="EnsemblMetazoa"/>
        </authorList>
    </citation>
    <scope>IDENTIFICATION</scope>
    <source>
        <strain evidence="2">Epiroticus2</strain>
    </source>
</reference>
<accession>A0A182NZC3</accession>
<evidence type="ECO:0000256" key="1">
    <source>
        <dbReference type="SAM" id="MobiDB-lite"/>
    </source>
</evidence>
<dbReference type="Proteomes" id="UP000075885">
    <property type="component" value="Unassembled WGS sequence"/>
</dbReference>
<name>A0A182NZC3_9DIPT</name>
<proteinExistence type="predicted"/>
<protein>
    <submittedName>
        <fullName evidence="2">Uncharacterized protein</fullName>
    </submittedName>
</protein>
<organism evidence="2 3">
    <name type="scientific">Anopheles epiroticus</name>
    <dbReference type="NCBI Taxonomy" id="199890"/>
    <lineage>
        <taxon>Eukaryota</taxon>
        <taxon>Metazoa</taxon>
        <taxon>Ecdysozoa</taxon>
        <taxon>Arthropoda</taxon>
        <taxon>Hexapoda</taxon>
        <taxon>Insecta</taxon>
        <taxon>Pterygota</taxon>
        <taxon>Neoptera</taxon>
        <taxon>Endopterygota</taxon>
        <taxon>Diptera</taxon>
        <taxon>Nematocera</taxon>
        <taxon>Culicoidea</taxon>
        <taxon>Culicidae</taxon>
        <taxon>Anophelinae</taxon>
        <taxon>Anopheles</taxon>
    </lineage>
</organism>
<feature type="compositionally biased region" description="Low complexity" evidence="1">
    <location>
        <begin position="95"/>
        <end position="110"/>
    </location>
</feature>
<dbReference type="EnsemblMetazoa" id="AEPI000003-RA">
    <property type="protein sequence ID" value="AEPI000003-PA"/>
    <property type="gene ID" value="AEPI000003"/>
</dbReference>
<sequence>MQLPPQQPHQGLAVNSMHPQQPQLSGKATGTLPKHEPTTSAALSSIVWGNKSLWGPAPPPSPAPAATSTGNIWESKLGLVSGPQPTLEPLESIWSAPVSSPAGPSGGSNAWQSDGPSVTRDPYAIGSQFLRPHESMSGRLVPGTGDAIDTTTPKLSSLWTPGPWSSPAVDGSGTANHGGNISVLQSLRMGGSTISTNGSESNPPGSYFKRHLPPLCNTNYI</sequence>
<feature type="compositionally biased region" description="Polar residues" evidence="1">
    <location>
        <begin position="149"/>
        <end position="159"/>
    </location>
</feature>
<feature type="compositionally biased region" description="Polar residues" evidence="1">
    <location>
        <begin position="17"/>
        <end position="28"/>
    </location>
</feature>
<feature type="region of interest" description="Disordered" evidence="1">
    <location>
        <begin position="95"/>
        <end position="177"/>
    </location>
</feature>
<dbReference type="VEuPathDB" id="VectorBase:AEPI000003"/>
<keyword evidence="3" id="KW-1185">Reference proteome</keyword>
<feature type="region of interest" description="Disordered" evidence="1">
    <location>
        <begin position="1"/>
        <end position="42"/>
    </location>
</feature>